<dbReference type="PATRIC" id="fig|1396.539.peg.5167"/>
<dbReference type="EMBL" id="LJKA01000049">
    <property type="protein sequence ID" value="KZD32623.1"/>
    <property type="molecule type" value="Genomic_DNA"/>
</dbReference>
<dbReference type="Gene3D" id="1.10.10.60">
    <property type="entry name" value="Homeodomain-like"/>
    <property type="match status" value="1"/>
</dbReference>
<accession>A0A164E7S1</accession>
<feature type="region of interest" description="Disordered" evidence="1">
    <location>
        <begin position="1"/>
        <end position="22"/>
    </location>
</feature>
<proteinExistence type="predicted"/>
<name>A0A164E7S1_BACCE</name>
<reference evidence="2 3" key="1">
    <citation type="submission" date="2015-09" db="EMBL/GenBank/DDBJ databases">
        <title>Bacillus cereus food isolates.</title>
        <authorList>
            <person name="Boekhorst J."/>
        </authorList>
    </citation>
    <scope>NUCLEOTIDE SEQUENCE [LARGE SCALE GENOMIC DNA]</scope>
    <source>
        <strain evidence="2 3">B4082</strain>
    </source>
</reference>
<dbReference type="AlphaFoldDB" id="A0A164E7S1"/>
<sequence length="73" mass="8412">MIEAEQGKEGLEESKKTGNKIGRPNLEKEKLLIALRIYDSDQYSIKEIIEETGISQDSLYRAINKQKLEETKK</sequence>
<dbReference type="Proteomes" id="UP000076501">
    <property type="component" value="Unassembled WGS sequence"/>
</dbReference>
<evidence type="ECO:0000313" key="3">
    <source>
        <dbReference type="Proteomes" id="UP000076501"/>
    </source>
</evidence>
<evidence type="ECO:0000256" key="1">
    <source>
        <dbReference type="SAM" id="MobiDB-lite"/>
    </source>
</evidence>
<gene>
    <name evidence="2" type="ORF">B4082_3340</name>
</gene>
<organism evidence="2 3">
    <name type="scientific">Bacillus cereus</name>
    <dbReference type="NCBI Taxonomy" id="1396"/>
    <lineage>
        <taxon>Bacteria</taxon>
        <taxon>Bacillati</taxon>
        <taxon>Bacillota</taxon>
        <taxon>Bacilli</taxon>
        <taxon>Bacillales</taxon>
        <taxon>Bacillaceae</taxon>
        <taxon>Bacillus</taxon>
        <taxon>Bacillus cereus group</taxon>
    </lineage>
</organism>
<comment type="caution">
    <text evidence="2">The sequence shown here is derived from an EMBL/GenBank/DDBJ whole genome shotgun (WGS) entry which is preliminary data.</text>
</comment>
<feature type="compositionally biased region" description="Basic and acidic residues" evidence="1">
    <location>
        <begin position="1"/>
        <end position="16"/>
    </location>
</feature>
<protein>
    <submittedName>
        <fullName evidence="2">Transposon resolvase</fullName>
    </submittedName>
</protein>
<evidence type="ECO:0000313" key="2">
    <source>
        <dbReference type="EMBL" id="KZD32623.1"/>
    </source>
</evidence>